<sequence length="625" mass="69497">MYDSNDWGGQNEEAQTKRSALHRLLIRLSQEYDSLPPALFITNVTLSSMEPQSGGGFADIFKGTFSGDTVTTVAVKRFRLRQSSPQSEVEFRRMFNREALIWKHLKHEHVLPFLGIASDAFSSRHIAMVSPWMHHGHILEYLGRYRPVGVDVNKLLCQIAAGLQYLHGRRVVHGDLRGVNILIDMNLQPRVADFGLAKVANATRAVTSTNRHGSMRWMAPELLFPEKYEVPFERTYQSDVYAFGCVCLEVYTEKPPFSSIRAEPELILKMSTEEVVQQKPSPRDCQGREISPFLWNLMQHCWRVKAEERPTMDTILAEMKADQAQRVSYTNSELHRDLQPVISQSPGEYRTSCNLIPTLRDHTNGTGNDVIAEHEGIIHDGGSSSHPEAPRCGSLLGVEDESPATESETKWHHVRQKVLAIGRISRYLRLLQEESHQLAELKRLSKSDRLPLGVLGLGSDGISDVLVAAERQSLGVGGPLSPDSLTTILQDVGDALFADDRIHNREADRNVVQSEALLPIPELAEQGRTTPQSGGSTTLLETPFSQSTMSSVRYVPSGHTDTHEVYSGRRAIIFKKIRSVGRFLGSLASLRRSPHSTSTKPEIPVIALSSAGSSSLAFTGQVDVE</sequence>
<protein>
    <recommendedName>
        <fullName evidence="1">Protein kinase domain-containing protein</fullName>
    </recommendedName>
</protein>
<dbReference type="HOGENOM" id="CLU_437455_0_0_1"/>
<dbReference type="InterPro" id="IPR000719">
    <property type="entry name" value="Prot_kinase_dom"/>
</dbReference>
<dbReference type="InterPro" id="IPR008266">
    <property type="entry name" value="Tyr_kinase_AS"/>
</dbReference>
<dbReference type="GO" id="GO:0005524">
    <property type="term" value="F:ATP binding"/>
    <property type="evidence" value="ECO:0007669"/>
    <property type="project" value="InterPro"/>
</dbReference>
<name>A0A067PUU7_9AGAM</name>
<dbReference type="PROSITE" id="PS00109">
    <property type="entry name" value="PROTEIN_KINASE_TYR"/>
    <property type="match status" value="1"/>
</dbReference>
<evidence type="ECO:0000313" key="3">
    <source>
        <dbReference type="Proteomes" id="UP000027265"/>
    </source>
</evidence>
<accession>A0A067PUU7</accession>
<dbReference type="SUPFAM" id="SSF56112">
    <property type="entry name" value="Protein kinase-like (PK-like)"/>
    <property type="match status" value="1"/>
</dbReference>
<reference evidence="3" key="1">
    <citation type="journal article" date="2014" name="Proc. Natl. Acad. Sci. U.S.A.">
        <title>Extensive sampling of basidiomycete genomes demonstrates inadequacy of the white-rot/brown-rot paradigm for wood decay fungi.</title>
        <authorList>
            <person name="Riley R."/>
            <person name="Salamov A.A."/>
            <person name="Brown D.W."/>
            <person name="Nagy L.G."/>
            <person name="Floudas D."/>
            <person name="Held B.W."/>
            <person name="Levasseur A."/>
            <person name="Lombard V."/>
            <person name="Morin E."/>
            <person name="Otillar R."/>
            <person name="Lindquist E.A."/>
            <person name="Sun H."/>
            <person name="LaButti K.M."/>
            <person name="Schmutz J."/>
            <person name="Jabbour D."/>
            <person name="Luo H."/>
            <person name="Baker S.E."/>
            <person name="Pisabarro A.G."/>
            <person name="Walton J.D."/>
            <person name="Blanchette R.A."/>
            <person name="Henrissat B."/>
            <person name="Martin F."/>
            <person name="Cullen D."/>
            <person name="Hibbett D.S."/>
            <person name="Grigoriev I.V."/>
        </authorList>
    </citation>
    <scope>NUCLEOTIDE SEQUENCE [LARGE SCALE GENOMIC DNA]</scope>
    <source>
        <strain evidence="3">MUCL 33604</strain>
    </source>
</reference>
<dbReference type="InterPro" id="IPR051681">
    <property type="entry name" value="Ser/Thr_Kinases-Pseudokinases"/>
</dbReference>
<dbReference type="EMBL" id="KL197717">
    <property type="protein sequence ID" value="KDQ58598.1"/>
    <property type="molecule type" value="Genomic_DNA"/>
</dbReference>
<dbReference type="STRING" id="933084.A0A067PUU7"/>
<keyword evidence="3" id="KW-1185">Reference proteome</keyword>
<evidence type="ECO:0000259" key="1">
    <source>
        <dbReference type="PROSITE" id="PS50011"/>
    </source>
</evidence>
<dbReference type="InParanoid" id="A0A067PUU7"/>
<dbReference type="InterPro" id="IPR001245">
    <property type="entry name" value="Ser-Thr/Tyr_kinase_cat_dom"/>
</dbReference>
<dbReference type="OrthoDB" id="4062651at2759"/>
<dbReference type="AlphaFoldDB" id="A0A067PUU7"/>
<dbReference type="Gene3D" id="1.10.510.10">
    <property type="entry name" value="Transferase(Phosphotransferase) domain 1"/>
    <property type="match status" value="1"/>
</dbReference>
<evidence type="ECO:0000313" key="2">
    <source>
        <dbReference type="EMBL" id="KDQ58598.1"/>
    </source>
</evidence>
<dbReference type="InterPro" id="IPR011009">
    <property type="entry name" value="Kinase-like_dom_sf"/>
</dbReference>
<dbReference type="GO" id="GO:0004674">
    <property type="term" value="F:protein serine/threonine kinase activity"/>
    <property type="evidence" value="ECO:0007669"/>
    <property type="project" value="TreeGrafter"/>
</dbReference>
<organism evidence="2 3">
    <name type="scientific">Jaapia argillacea MUCL 33604</name>
    <dbReference type="NCBI Taxonomy" id="933084"/>
    <lineage>
        <taxon>Eukaryota</taxon>
        <taxon>Fungi</taxon>
        <taxon>Dikarya</taxon>
        <taxon>Basidiomycota</taxon>
        <taxon>Agaricomycotina</taxon>
        <taxon>Agaricomycetes</taxon>
        <taxon>Agaricomycetidae</taxon>
        <taxon>Jaapiales</taxon>
        <taxon>Jaapiaceae</taxon>
        <taxon>Jaapia</taxon>
    </lineage>
</organism>
<proteinExistence type="predicted"/>
<dbReference type="PROSITE" id="PS50011">
    <property type="entry name" value="PROTEIN_KINASE_DOM"/>
    <property type="match status" value="1"/>
</dbReference>
<dbReference type="Pfam" id="PF07714">
    <property type="entry name" value="PK_Tyr_Ser-Thr"/>
    <property type="match status" value="1"/>
</dbReference>
<dbReference type="PANTHER" id="PTHR44329">
    <property type="entry name" value="SERINE/THREONINE-PROTEIN KINASE TNNI3K-RELATED"/>
    <property type="match status" value="1"/>
</dbReference>
<feature type="domain" description="Protein kinase" evidence="1">
    <location>
        <begin position="46"/>
        <end position="321"/>
    </location>
</feature>
<dbReference type="Proteomes" id="UP000027265">
    <property type="component" value="Unassembled WGS sequence"/>
</dbReference>
<gene>
    <name evidence="2" type="ORF">JAAARDRAFT_34422</name>
</gene>